<organism evidence="1">
    <name type="scientific">uncultured Caudovirales phage</name>
    <dbReference type="NCBI Taxonomy" id="2100421"/>
    <lineage>
        <taxon>Viruses</taxon>
        <taxon>Duplodnaviria</taxon>
        <taxon>Heunggongvirae</taxon>
        <taxon>Uroviricota</taxon>
        <taxon>Caudoviricetes</taxon>
        <taxon>Peduoviridae</taxon>
        <taxon>Maltschvirus</taxon>
        <taxon>Maltschvirus maltsch</taxon>
    </lineage>
</organism>
<sequence length="135" mass="13989">MAKLVLKDAYVLFGTYDISDHVASVTLQSTLDVVETTAMGSTAKTRVAGLADNSLTLELHQDFAAGSIEAAVYPTIGTAVTILIKPVNAAVTATNPSYSVSALITEWTMIDGTTGVLATAKVTWPISGPITKATS</sequence>
<evidence type="ECO:0000313" key="1">
    <source>
        <dbReference type="EMBL" id="CAB4214902.1"/>
    </source>
</evidence>
<reference evidence="1" key="1">
    <citation type="submission" date="2020-05" db="EMBL/GenBank/DDBJ databases">
        <authorList>
            <person name="Chiriac C."/>
            <person name="Salcher M."/>
            <person name="Ghai R."/>
            <person name="Kavagutti S V."/>
        </authorList>
    </citation>
    <scope>NUCLEOTIDE SEQUENCE</scope>
</reference>
<dbReference type="EMBL" id="LR797420">
    <property type="protein sequence ID" value="CAB4214902.1"/>
    <property type="molecule type" value="Genomic_DNA"/>
</dbReference>
<proteinExistence type="predicted"/>
<evidence type="ECO:0000313" key="2">
    <source>
        <dbReference type="EMBL" id="CAB4219670.1"/>
    </source>
</evidence>
<accession>A0A6J5SKD3</accession>
<protein>
    <submittedName>
        <fullName evidence="1">Uncharacterized protein</fullName>
    </submittedName>
</protein>
<dbReference type="EMBL" id="LR797480">
    <property type="protein sequence ID" value="CAB4219670.1"/>
    <property type="molecule type" value="Genomic_DNA"/>
</dbReference>
<name>A0A6J5SKD3_9CAUD</name>
<gene>
    <name evidence="1" type="ORF">UFOVP1467_4</name>
    <name evidence="2" type="ORF">UFOVP1616_51</name>
</gene>